<accession>A0A0M9BLQ3</accession>
<name>A0A0M9BLQ3_9BACL</name>
<dbReference type="PATRIC" id="fig|1705561.3.peg.3885"/>
<organism evidence="1 2">
    <name type="scientific">Paenibacillus xylanivorans</name>
    <dbReference type="NCBI Taxonomy" id="1705561"/>
    <lineage>
        <taxon>Bacteria</taxon>
        <taxon>Bacillati</taxon>
        <taxon>Bacillota</taxon>
        <taxon>Bacilli</taxon>
        <taxon>Bacillales</taxon>
        <taxon>Paenibacillaceae</taxon>
        <taxon>Paenibacillus</taxon>
    </lineage>
</organism>
<reference evidence="1 2" key="1">
    <citation type="submission" date="2015-08" db="EMBL/GenBank/DDBJ databases">
        <title>Draft genome sequence of cellulolytic and xylanolytic Paenibacillus sp. A59, isolated from a decaying forest soil from Patagonia, Argentina.</title>
        <authorList>
            <person name="Ghio S."/>
            <person name="Caceres A.M."/>
            <person name="Talia P."/>
            <person name="Grasso D."/>
            <person name="Campos E."/>
        </authorList>
    </citation>
    <scope>NUCLEOTIDE SEQUENCE [LARGE SCALE GENOMIC DNA]</scope>
    <source>
        <strain evidence="1 2">A59</strain>
    </source>
</reference>
<keyword evidence="2" id="KW-1185">Reference proteome</keyword>
<dbReference type="OrthoDB" id="2453499at2"/>
<dbReference type="AlphaFoldDB" id="A0A0M9BLQ3"/>
<comment type="caution">
    <text evidence="1">The sequence shown here is derived from an EMBL/GenBank/DDBJ whole genome shotgun (WGS) entry which is preliminary data.</text>
</comment>
<dbReference type="RefSeq" id="WP_053782254.1">
    <property type="nucleotide sequence ID" value="NZ_LITU01000068.1"/>
</dbReference>
<sequence>MNQRFRITRSMQEDNAEQSISLEECKQYFASKPDFTYSPVLTVQGPESVMSIDGDFFMWKYEDLQIPFRLYMGDLYVAIVNEAVVPQMIEVATDLRADVVEG</sequence>
<gene>
    <name evidence="1" type="ORF">AMS66_18780</name>
</gene>
<evidence type="ECO:0000313" key="2">
    <source>
        <dbReference type="Proteomes" id="UP000037688"/>
    </source>
</evidence>
<dbReference type="EMBL" id="LITU01000068">
    <property type="protein sequence ID" value="KOY14828.1"/>
    <property type="molecule type" value="Genomic_DNA"/>
</dbReference>
<evidence type="ECO:0000313" key="1">
    <source>
        <dbReference type="EMBL" id="KOY14828.1"/>
    </source>
</evidence>
<dbReference type="Proteomes" id="UP000037688">
    <property type="component" value="Unassembled WGS sequence"/>
</dbReference>
<protein>
    <recommendedName>
        <fullName evidence="3">Excinuclease</fullName>
    </recommendedName>
</protein>
<evidence type="ECO:0008006" key="3">
    <source>
        <dbReference type="Google" id="ProtNLM"/>
    </source>
</evidence>
<proteinExistence type="predicted"/>